<feature type="transmembrane region" description="Helical" evidence="1">
    <location>
        <begin position="76"/>
        <end position="98"/>
    </location>
</feature>
<dbReference type="Pfam" id="PF13572">
    <property type="entry name" value="DUF4134"/>
    <property type="match status" value="1"/>
</dbReference>
<keyword evidence="1" id="KW-1133">Transmembrane helix</keyword>
<protein>
    <submittedName>
        <fullName evidence="2">DUF4134 domain-containing protein</fullName>
    </submittedName>
</protein>
<keyword evidence="3" id="KW-1185">Reference proteome</keyword>
<dbReference type="AlphaFoldDB" id="A0A7K0KFT5"/>
<gene>
    <name evidence="2" type="ORF">FYJ73_08540</name>
</gene>
<dbReference type="InterPro" id="IPR025408">
    <property type="entry name" value="DUF4134"/>
</dbReference>
<dbReference type="Proteomes" id="UP000438914">
    <property type="component" value="Unassembled WGS sequence"/>
</dbReference>
<keyword evidence="1" id="KW-0472">Membrane</keyword>
<reference evidence="2 3" key="1">
    <citation type="submission" date="2019-08" db="EMBL/GenBank/DDBJ databases">
        <title>In-depth cultivation of the pig gut microbiome towards novel bacterial diversity and tailored functional studies.</title>
        <authorList>
            <person name="Wylensek D."/>
            <person name="Hitch T.C.A."/>
            <person name="Clavel T."/>
        </authorList>
    </citation>
    <scope>NUCLEOTIDE SEQUENCE [LARGE SCALE GENOMIC DNA]</scope>
    <source>
        <strain evidence="2 3">LKV-178-WT-2A</strain>
    </source>
</reference>
<evidence type="ECO:0000256" key="1">
    <source>
        <dbReference type="SAM" id="Phobius"/>
    </source>
</evidence>
<sequence>MILAAMLGIFRASHARCGSVDYSWGADGLAEATAFVGTMMIYTVEILYAVASIMVIISALQICIKMNYHEGDITKSLMMLFGGILFIIGASIVMPALYGYQDMNFIF</sequence>
<name>A0A7K0KFT5_9BACT</name>
<accession>A0A7K0KFT5</accession>
<evidence type="ECO:0000313" key="3">
    <source>
        <dbReference type="Proteomes" id="UP000438914"/>
    </source>
</evidence>
<feature type="transmembrane region" description="Helical" evidence="1">
    <location>
        <begin position="39"/>
        <end position="64"/>
    </location>
</feature>
<dbReference type="EMBL" id="VUNG01000020">
    <property type="protein sequence ID" value="MST84714.1"/>
    <property type="molecule type" value="Genomic_DNA"/>
</dbReference>
<proteinExistence type="predicted"/>
<organism evidence="2 3">
    <name type="scientific">Hallella mizrahii</name>
    <dbReference type="NCBI Taxonomy" id="2606637"/>
    <lineage>
        <taxon>Bacteria</taxon>
        <taxon>Pseudomonadati</taxon>
        <taxon>Bacteroidota</taxon>
        <taxon>Bacteroidia</taxon>
        <taxon>Bacteroidales</taxon>
        <taxon>Prevotellaceae</taxon>
        <taxon>Hallella</taxon>
    </lineage>
</organism>
<comment type="caution">
    <text evidence="2">The sequence shown here is derived from an EMBL/GenBank/DDBJ whole genome shotgun (WGS) entry which is preliminary data.</text>
</comment>
<dbReference type="RefSeq" id="WP_154534338.1">
    <property type="nucleotide sequence ID" value="NZ_VUNG01000020.1"/>
</dbReference>
<evidence type="ECO:0000313" key="2">
    <source>
        <dbReference type="EMBL" id="MST84714.1"/>
    </source>
</evidence>
<keyword evidence="1" id="KW-0812">Transmembrane</keyword>